<dbReference type="PANTHER" id="PTHR30616">
    <property type="entry name" value="UNCHARACTERIZED PROTEIN YFIH"/>
    <property type="match status" value="1"/>
</dbReference>
<dbReference type="SUPFAM" id="SSF64438">
    <property type="entry name" value="CNF1/YfiH-like putative cysteine hydrolases"/>
    <property type="match status" value="1"/>
</dbReference>
<evidence type="ECO:0000256" key="5">
    <source>
        <dbReference type="ARBA" id="ARBA00022801"/>
    </source>
</evidence>
<evidence type="ECO:0000256" key="2">
    <source>
        <dbReference type="ARBA" id="ARBA00007353"/>
    </source>
</evidence>
<protein>
    <recommendedName>
        <fullName evidence="10">Purine nucleoside phosphorylase</fullName>
    </recommendedName>
</protein>
<dbReference type="Proteomes" id="UP000198356">
    <property type="component" value="Unassembled WGS sequence"/>
</dbReference>
<keyword evidence="3" id="KW-0808">Transferase</keyword>
<dbReference type="NCBIfam" id="TIGR00726">
    <property type="entry name" value="peptidoglycan editing factor PgeF"/>
    <property type="match status" value="1"/>
</dbReference>
<dbReference type="PANTHER" id="PTHR30616:SF2">
    <property type="entry name" value="PURINE NUCLEOSIDE PHOSPHORYLASE LACC1"/>
    <property type="match status" value="1"/>
</dbReference>
<comment type="catalytic activity">
    <reaction evidence="1">
        <text>inosine + phosphate = alpha-D-ribose 1-phosphate + hypoxanthine</text>
        <dbReference type="Rhea" id="RHEA:27646"/>
        <dbReference type="ChEBI" id="CHEBI:17368"/>
        <dbReference type="ChEBI" id="CHEBI:17596"/>
        <dbReference type="ChEBI" id="CHEBI:43474"/>
        <dbReference type="ChEBI" id="CHEBI:57720"/>
        <dbReference type="EC" id="2.4.2.1"/>
    </reaction>
    <physiologicalReaction direction="left-to-right" evidence="1">
        <dbReference type="Rhea" id="RHEA:27647"/>
    </physiologicalReaction>
</comment>
<accession>A0A239E4U1</accession>
<evidence type="ECO:0000256" key="9">
    <source>
        <dbReference type="ARBA" id="ARBA00049893"/>
    </source>
</evidence>
<dbReference type="InterPro" id="IPR038371">
    <property type="entry name" value="Cu_polyphenol_OxRdtase_sf"/>
</dbReference>
<gene>
    <name evidence="11" type="ORF">SAMN05421770_101798</name>
</gene>
<keyword evidence="4" id="KW-0479">Metal-binding</keyword>
<dbReference type="Gene3D" id="3.60.140.10">
    <property type="entry name" value="CNF1/YfiH-like putative cysteine hydrolases"/>
    <property type="match status" value="1"/>
</dbReference>
<dbReference type="AlphaFoldDB" id="A0A239E4U1"/>
<evidence type="ECO:0000313" key="11">
    <source>
        <dbReference type="EMBL" id="SNS39647.1"/>
    </source>
</evidence>
<evidence type="ECO:0000256" key="3">
    <source>
        <dbReference type="ARBA" id="ARBA00022679"/>
    </source>
</evidence>
<comment type="similarity">
    <text evidence="2 10">Belongs to the purine nucleoside phosphorylase YfiH/LACC1 family.</text>
</comment>
<dbReference type="InterPro" id="IPR003730">
    <property type="entry name" value="Cu_polyphenol_OxRdtase"/>
</dbReference>
<dbReference type="GO" id="GO:0016787">
    <property type="term" value="F:hydrolase activity"/>
    <property type="evidence" value="ECO:0007669"/>
    <property type="project" value="UniProtKB-KW"/>
</dbReference>
<name>A0A239E4U1_9BACT</name>
<evidence type="ECO:0000313" key="12">
    <source>
        <dbReference type="Proteomes" id="UP000198356"/>
    </source>
</evidence>
<evidence type="ECO:0000256" key="1">
    <source>
        <dbReference type="ARBA" id="ARBA00000553"/>
    </source>
</evidence>
<dbReference type="EMBL" id="FZOU01000001">
    <property type="protein sequence ID" value="SNS39647.1"/>
    <property type="molecule type" value="Genomic_DNA"/>
</dbReference>
<dbReference type="GO" id="GO:0017061">
    <property type="term" value="F:S-methyl-5-thioadenosine phosphorylase activity"/>
    <property type="evidence" value="ECO:0007669"/>
    <property type="project" value="UniProtKB-EC"/>
</dbReference>
<reference evidence="11 12" key="1">
    <citation type="submission" date="2017-06" db="EMBL/GenBank/DDBJ databases">
        <authorList>
            <person name="Kim H.J."/>
            <person name="Triplett B.A."/>
        </authorList>
    </citation>
    <scope>NUCLEOTIDE SEQUENCE [LARGE SCALE GENOMIC DNA]</scope>
    <source>
        <strain evidence="11 12">DSM 18704</strain>
    </source>
</reference>
<evidence type="ECO:0000256" key="7">
    <source>
        <dbReference type="ARBA" id="ARBA00047989"/>
    </source>
</evidence>
<evidence type="ECO:0000256" key="8">
    <source>
        <dbReference type="ARBA" id="ARBA00048968"/>
    </source>
</evidence>
<proteinExistence type="inferred from homology"/>
<keyword evidence="5" id="KW-0378">Hydrolase</keyword>
<dbReference type="OrthoDB" id="4279at2"/>
<keyword evidence="6" id="KW-0862">Zinc</keyword>
<dbReference type="InterPro" id="IPR011324">
    <property type="entry name" value="Cytotoxic_necrot_fac-like_cat"/>
</dbReference>
<sequence>MGAELSLVRAPGWDRYGWLRHGFSTRAGGVSTVYGGADLNLGFTKDDDRALVEENRRRLVVETGGGSLMTMRQIHSSLSRRVDDAGDPVCEGDGLMTNVSGLLLGVLTADCVPVLVVDTAKRVVAGFHAGWRGTVARIVEQGVARMTAEYGSKPEDLIAAVGPAIGVCCYEVGEEVRERFGTEFDYAAELFTPERHVDLAEANRRQLLAAGLPPGAVHVVGECTVCTLVDGRRKYFSHRAEHGFTGRMMSVVGVVEQE</sequence>
<dbReference type="CDD" id="cd16833">
    <property type="entry name" value="YfiH"/>
    <property type="match status" value="1"/>
</dbReference>
<comment type="catalytic activity">
    <reaction evidence="9">
        <text>S-methyl-5'-thioadenosine + phosphate = 5-(methylsulfanyl)-alpha-D-ribose 1-phosphate + adenine</text>
        <dbReference type="Rhea" id="RHEA:11852"/>
        <dbReference type="ChEBI" id="CHEBI:16708"/>
        <dbReference type="ChEBI" id="CHEBI:17509"/>
        <dbReference type="ChEBI" id="CHEBI:43474"/>
        <dbReference type="ChEBI" id="CHEBI:58533"/>
        <dbReference type="EC" id="2.4.2.28"/>
    </reaction>
    <physiologicalReaction direction="left-to-right" evidence="9">
        <dbReference type="Rhea" id="RHEA:11853"/>
    </physiologicalReaction>
</comment>
<organism evidence="11 12">
    <name type="scientific">Granulicella rosea</name>
    <dbReference type="NCBI Taxonomy" id="474952"/>
    <lineage>
        <taxon>Bacteria</taxon>
        <taxon>Pseudomonadati</taxon>
        <taxon>Acidobacteriota</taxon>
        <taxon>Terriglobia</taxon>
        <taxon>Terriglobales</taxon>
        <taxon>Acidobacteriaceae</taxon>
        <taxon>Granulicella</taxon>
    </lineage>
</organism>
<dbReference type="Pfam" id="PF02578">
    <property type="entry name" value="Cu-oxidase_4"/>
    <property type="match status" value="1"/>
</dbReference>
<comment type="catalytic activity">
    <reaction evidence="8">
        <text>adenosine + phosphate = alpha-D-ribose 1-phosphate + adenine</text>
        <dbReference type="Rhea" id="RHEA:27642"/>
        <dbReference type="ChEBI" id="CHEBI:16335"/>
        <dbReference type="ChEBI" id="CHEBI:16708"/>
        <dbReference type="ChEBI" id="CHEBI:43474"/>
        <dbReference type="ChEBI" id="CHEBI:57720"/>
        <dbReference type="EC" id="2.4.2.1"/>
    </reaction>
    <physiologicalReaction direction="left-to-right" evidence="8">
        <dbReference type="Rhea" id="RHEA:27643"/>
    </physiologicalReaction>
</comment>
<comment type="catalytic activity">
    <reaction evidence="7">
        <text>adenosine + H2O + H(+) = inosine + NH4(+)</text>
        <dbReference type="Rhea" id="RHEA:24408"/>
        <dbReference type="ChEBI" id="CHEBI:15377"/>
        <dbReference type="ChEBI" id="CHEBI:15378"/>
        <dbReference type="ChEBI" id="CHEBI:16335"/>
        <dbReference type="ChEBI" id="CHEBI:17596"/>
        <dbReference type="ChEBI" id="CHEBI:28938"/>
        <dbReference type="EC" id="3.5.4.4"/>
    </reaction>
    <physiologicalReaction direction="left-to-right" evidence="7">
        <dbReference type="Rhea" id="RHEA:24409"/>
    </physiologicalReaction>
</comment>
<evidence type="ECO:0000256" key="10">
    <source>
        <dbReference type="RuleBase" id="RU361274"/>
    </source>
</evidence>
<dbReference type="GO" id="GO:0005507">
    <property type="term" value="F:copper ion binding"/>
    <property type="evidence" value="ECO:0007669"/>
    <property type="project" value="TreeGrafter"/>
</dbReference>
<evidence type="ECO:0000256" key="4">
    <source>
        <dbReference type="ARBA" id="ARBA00022723"/>
    </source>
</evidence>
<keyword evidence="12" id="KW-1185">Reference proteome</keyword>
<evidence type="ECO:0000256" key="6">
    <source>
        <dbReference type="ARBA" id="ARBA00022833"/>
    </source>
</evidence>